<feature type="transmembrane region" description="Helical" evidence="2">
    <location>
        <begin position="57"/>
        <end position="80"/>
    </location>
</feature>
<dbReference type="AlphaFoldDB" id="A0A0D3JQJ0"/>
<reference evidence="4" key="1">
    <citation type="journal article" date="2013" name="Nature">
        <title>Pan genome of the phytoplankton Emiliania underpins its global distribution.</title>
        <authorList>
            <person name="Read B.A."/>
            <person name="Kegel J."/>
            <person name="Klute M.J."/>
            <person name="Kuo A."/>
            <person name="Lefebvre S.C."/>
            <person name="Maumus F."/>
            <person name="Mayer C."/>
            <person name="Miller J."/>
            <person name="Monier A."/>
            <person name="Salamov A."/>
            <person name="Young J."/>
            <person name="Aguilar M."/>
            <person name="Claverie J.M."/>
            <person name="Frickenhaus S."/>
            <person name="Gonzalez K."/>
            <person name="Herman E.K."/>
            <person name="Lin Y.C."/>
            <person name="Napier J."/>
            <person name="Ogata H."/>
            <person name="Sarno A.F."/>
            <person name="Shmutz J."/>
            <person name="Schroeder D."/>
            <person name="de Vargas C."/>
            <person name="Verret F."/>
            <person name="von Dassow P."/>
            <person name="Valentin K."/>
            <person name="Van de Peer Y."/>
            <person name="Wheeler G."/>
            <person name="Dacks J.B."/>
            <person name="Delwiche C.F."/>
            <person name="Dyhrman S.T."/>
            <person name="Glockner G."/>
            <person name="John U."/>
            <person name="Richards T."/>
            <person name="Worden A.Z."/>
            <person name="Zhang X."/>
            <person name="Grigoriev I.V."/>
            <person name="Allen A.E."/>
            <person name="Bidle K."/>
            <person name="Borodovsky M."/>
            <person name="Bowler C."/>
            <person name="Brownlee C."/>
            <person name="Cock J.M."/>
            <person name="Elias M."/>
            <person name="Gladyshev V.N."/>
            <person name="Groth M."/>
            <person name="Guda C."/>
            <person name="Hadaegh A."/>
            <person name="Iglesias-Rodriguez M.D."/>
            <person name="Jenkins J."/>
            <person name="Jones B.M."/>
            <person name="Lawson T."/>
            <person name="Leese F."/>
            <person name="Lindquist E."/>
            <person name="Lobanov A."/>
            <person name="Lomsadze A."/>
            <person name="Malik S.B."/>
            <person name="Marsh M.E."/>
            <person name="Mackinder L."/>
            <person name="Mock T."/>
            <person name="Mueller-Roeber B."/>
            <person name="Pagarete A."/>
            <person name="Parker M."/>
            <person name="Probert I."/>
            <person name="Quesneville H."/>
            <person name="Raines C."/>
            <person name="Rensing S.A."/>
            <person name="Riano-Pachon D.M."/>
            <person name="Richier S."/>
            <person name="Rokitta S."/>
            <person name="Shiraiwa Y."/>
            <person name="Soanes D.M."/>
            <person name="van der Giezen M."/>
            <person name="Wahlund T.M."/>
            <person name="Williams B."/>
            <person name="Wilson W."/>
            <person name="Wolfe G."/>
            <person name="Wurch L.L."/>
        </authorList>
    </citation>
    <scope>NUCLEOTIDE SEQUENCE</scope>
</reference>
<keyword evidence="2" id="KW-0812">Transmembrane</keyword>
<accession>A0A0D3JQJ0</accession>
<keyword evidence="2" id="KW-1133">Transmembrane helix</keyword>
<evidence type="ECO:0000256" key="2">
    <source>
        <dbReference type="SAM" id="Phobius"/>
    </source>
</evidence>
<feature type="compositionally biased region" description="Gly residues" evidence="1">
    <location>
        <begin position="145"/>
        <end position="163"/>
    </location>
</feature>
<dbReference type="Proteomes" id="UP000013827">
    <property type="component" value="Unassembled WGS sequence"/>
</dbReference>
<dbReference type="KEGG" id="ehx:EMIHUDRAFT_435181"/>
<feature type="region of interest" description="Disordered" evidence="1">
    <location>
        <begin position="140"/>
        <end position="165"/>
    </location>
</feature>
<reference evidence="3" key="2">
    <citation type="submission" date="2024-10" db="UniProtKB">
        <authorList>
            <consortium name="EnsemblProtists"/>
        </authorList>
    </citation>
    <scope>IDENTIFICATION</scope>
</reference>
<evidence type="ECO:0000313" key="3">
    <source>
        <dbReference type="EnsemblProtists" id="EOD25775"/>
    </source>
</evidence>
<keyword evidence="2" id="KW-0472">Membrane</keyword>
<evidence type="ECO:0000256" key="1">
    <source>
        <dbReference type="SAM" id="MobiDB-lite"/>
    </source>
</evidence>
<name>A0A0D3JQJ0_EMIH1</name>
<dbReference type="RefSeq" id="XP_005778204.1">
    <property type="nucleotide sequence ID" value="XM_005778147.1"/>
</dbReference>
<dbReference type="GeneID" id="17271321"/>
<proteinExistence type="predicted"/>
<dbReference type="EnsemblProtists" id="EOD25775">
    <property type="protein sequence ID" value="EOD25775"/>
    <property type="gene ID" value="EMIHUDRAFT_435181"/>
</dbReference>
<dbReference type="PaxDb" id="2903-EOD25775"/>
<dbReference type="HOGENOM" id="CLU_1126237_0_0_1"/>
<sequence>MTRTFGRRWRRGAAVVGVGLASGAAVALTAGLAAPAVIGGIAAVGGGISSLGTAGALLGIGVAEAGALLGTGVASIASLLSGALGRRGRGSGDVPLRRYRRRPRCGAGLAAYKMDRRLADVSEFDFLQPRKALILAAQREHDGGDGGGDGGDGGDGVRSGGGVDSEEECGALVSQRIELAPAVASVPASTASGSPEDRVALAVDSTSHPPALELSIAAADVAAAESACEGAVACRGAFPEPSRIFPL</sequence>
<protein>
    <submittedName>
        <fullName evidence="3">Uncharacterized protein</fullName>
    </submittedName>
</protein>
<keyword evidence="4" id="KW-1185">Reference proteome</keyword>
<organism evidence="3 4">
    <name type="scientific">Emiliania huxleyi (strain CCMP1516)</name>
    <dbReference type="NCBI Taxonomy" id="280463"/>
    <lineage>
        <taxon>Eukaryota</taxon>
        <taxon>Haptista</taxon>
        <taxon>Haptophyta</taxon>
        <taxon>Prymnesiophyceae</taxon>
        <taxon>Isochrysidales</taxon>
        <taxon>Noelaerhabdaceae</taxon>
        <taxon>Emiliania</taxon>
    </lineage>
</organism>
<evidence type="ECO:0000313" key="4">
    <source>
        <dbReference type="Proteomes" id="UP000013827"/>
    </source>
</evidence>